<evidence type="ECO:0000256" key="16">
    <source>
        <dbReference type="PROSITE-ProRule" id="PRU00146"/>
    </source>
</evidence>
<evidence type="ECO:0000256" key="10">
    <source>
        <dbReference type="ARBA" id="ARBA00022833"/>
    </source>
</evidence>
<evidence type="ECO:0000313" key="23">
    <source>
        <dbReference type="Ensembl" id="ENSMMOP00000010825.1"/>
    </source>
</evidence>
<dbReference type="InterPro" id="IPR047406">
    <property type="entry name" value="Ubl_UHRF1"/>
</dbReference>
<keyword evidence="15" id="KW-0131">Cell cycle</keyword>
<dbReference type="SMART" id="SM00249">
    <property type="entry name" value="PHD"/>
    <property type="match status" value="1"/>
</dbReference>
<feature type="compositionally biased region" description="Polar residues" evidence="19">
    <location>
        <begin position="119"/>
        <end position="128"/>
    </location>
</feature>
<evidence type="ECO:0000256" key="3">
    <source>
        <dbReference type="ARBA" id="ARBA00022491"/>
    </source>
</evidence>
<dbReference type="FunFam" id="2.30.30.1150:FF:000001">
    <property type="entry name" value="E3 ubiquitin-protein ligase UHRF2 isoform X1"/>
    <property type="match status" value="1"/>
</dbReference>
<evidence type="ECO:0000256" key="9">
    <source>
        <dbReference type="ARBA" id="ARBA00022786"/>
    </source>
</evidence>
<dbReference type="InterPro" id="IPR015947">
    <property type="entry name" value="PUA-like_sf"/>
</dbReference>
<dbReference type="UniPathway" id="UPA00143"/>
<evidence type="ECO:0000256" key="1">
    <source>
        <dbReference type="ARBA" id="ARBA00000900"/>
    </source>
</evidence>
<dbReference type="CDD" id="cd17122">
    <property type="entry name" value="Ubl_UHRF1"/>
    <property type="match status" value="1"/>
</dbReference>
<evidence type="ECO:0000256" key="7">
    <source>
        <dbReference type="ARBA" id="ARBA00022737"/>
    </source>
</evidence>
<comment type="pathway">
    <text evidence="2 18">Protein modification; protein ubiquitination.</text>
</comment>
<sequence>MWIQVRTMDGKETQRVDSLSKLTKVDELRVKIMELFNVEPERQRLFYRGKQMEDGHTIFDYNVGLNDIVQLLVRQKAPPIDVVKGKEKEAELSDSDSGCGSTQSESDKSSTHGEVEGQTAGTSAQANTPELIDPGFGFYKINELVDARDLNMGAWFEAQIVNVVKTTKTPKEEVAEAGAEEEILYHVKYEDYPENGVIQLLGKDVRPRARTVYQWHQLESGMIVMVNYNPDDPKERGYWYDAEIQRKRETRTVREIYAKIILGDAGDSLNDCRIMFLTEIYKIEEPGCLGDIPAGTESPLKRSNGPECKHCKDNPNKKCQMCNCYICGIKQDPDKQLLCDECDMAYHTYCLNPPLTSIPEDEDWYCPGCRNDSSEVVLAGEKLKESKKKSKMASASSSSQRDWGKGMACVGRTKQCTIVPSNHYGPIPGIPVGSLWKFRVQVSESGVHRPHVAGIHGRSNDGAYSLVLAGGYEDDVDDGNEFTYTGSGGRDLSGNKRTAEQSCDQTLTHMNRALALNCNVPVNDKNGAESKNWKEGKPVRVVRSCKGRKHSKYSPEEGNRYDGIYKVVKYWPDKGKSGFLVWRYLLKRDDDEPAPWTRDGKDRIKKLGLAMQYPAGYQKEKENKIEVEVEEGTPNKAKRKRKSQGSESSKTPPAKTPKKIKVEEYKLTREQKALIKKDEANKKVWDEAMESLSLGPVSMAVDLVTLELMFGEKVCMHDLGKNYSMTVNKSLQNILNQFFPGYSNGR</sequence>
<dbReference type="InterPro" id="IPR029071">
    <property type="entry name" value="Ubiquitin-like_domsf"/>
</dbReference>
<keyword evidence="18" id="KW-0238">DNA-binding</keyword>
<dbReference type="PANTHER" id="PTHR14140">
    <property type="entry name" value="E3 UBIQUITIN-PROTEIN LIGASE UHRF-RELATED"/>
    <property type="match status" value="1"/>
</dbReference>
<dbReference type="PROSITE" id="PS51015">
    <property type="entry name" value="YDG"/>
    <property type="match status" value="1"/>
</dbReference>
<evidence type="ECO:0000256" key="6">
    <source>
        <dbReference type="ARBA" id="ARBA00022723"/>
    </source>
</evidence>
<accession>A0A3Q4B0R8</accession>
<keyword evidence="12" id="KW-0805">Transcription regulation</keyword>
<dbReference type="InterPro" id="IPR001965">
    <property type="entry name" value="Znf_PHD"/>
</dbReference>
<dbReference type="PROSITE" id="PS50016">
    <property type="entry name" value="ZF_PHD_2"/>
    <property type="match status" value="1"/>
</dbReference>
<dbReference type="PROSITE" id="PS50053">
    <property type="entry name" value="UBIQUITIN_2"/>
    <property type="match status" value="1"/>
</dbReference>
<dbReference type="InterPro" id="IPR003105">
    <property type="entry name" value="SRA_YDG"/>
</dbReference>
<keyword evidence="9 18" id="KW-0833">Ubl conjugation pathway</keyword>
<feature type="region of interest" description="Disordered" evidence="19">
    <location>
        <begin position="84"/>
        <end position="128"/>
    </location>
</feature>
<keyword evidence="5 18" id="KW-0808">Transferase</keyword>
<dbReference type="OMA" id="CQHNICK"/>
<dbReference type="InterPro" id="IPR045134">
    <property type="entry name" value="UHRF1/2-like"/>
</dbReference>
<proteinExistence type="predicted"/>
<reference evidence="23" key="1">
    <citation type="submission" date="2025-08" db="UniProtKB">
        <authorList>
            <consortium name="Ensembl"/>
        </authorList>
    </citation>
    <scope>IDENTIFICATION</scope>
</reference>
<keyword evidence="10 18" id="KW-0862">Zinc</keyword>
<dbReference type="FunFam" id="3.10.20.90:FF:000143">
    <property type="entry name" value="E3 ubiquitin-protein ligase UHRF1 isoform 1"/>
    <property type="match status" value="1"/>
</dbReference>
<dbReference type="SUPFAM" id="SSF88697">
    <property type="entry name" value="PUA domain-like"/>
    <property type="match status" value="1"/>
</dbReference>
<evidence type="ECO:0000256" key="15">
    <source>
        <dbReference type="ARBA" id="ARBA00023306"/>
    </source>
</evidence>
<evidence type="ECO:0000313" key="24">
    <source>
        <dbReference type="Proteomes" id="UP000261620"/>
    </source>
</evidence>
<evidence type="ECO:0000256" key="14">
    <source>
        <dbReference type="ARBA" id="ARBA00023242"/>
    </source>
</evidence>
<dbReference type="Gene3D" id="2.30.30.140">
    <property type="match status" value="1"/>
</dbReference>
<feature type="domain" description="PHD-type" evidence="20">
    <location>
        <begin position="321"/>
        <end position="372"/>
    </location>
</feature>
<keyword evidence="11" id="KW-0156">Chromatin regulator</keyword>
<dbReference type="GO" id="GO:0061630">
    <property type="term" value="F:ubiquitin protein ligase activity"/>
    <property type="evidence" value="ECO:0007669"/>
    <property type="project" value="UniProtKB-UniRule"/>
</dbReference>
<dbReference type="STRING" id="94237.ENSMMOP00000010825"/>
<dbReference type="GO" id="GO:0042393">
    <property type="term" value="F:histone binding"/>
    <property type="evidence" value="ECO:0007669"/>
    <property type="project" value="UniProtKB-UniRule"/>
</dbReference>
<evidence type="ECO:0000259" key="20">
    <source>
        <dbReference type="PROSITE" id="PS50016"/>
    </source>
</evidence>
<evidence type="ECO:0000256" key="4">
    <source>
        <dbReference type="ARBA" id="ARBA00022553"/>
    </source>
</evidence>
<dbReference type="SUPFAM" id="SSF57903">
    <property type="entry name" value="FYVE/PHD zinc finger"/>
    <property type="match status" value="1"/>
</dbReference>
<dbReference type="InterPro" id="IPR000626">
    <property type="entry name" value="Ubiquitin-like_dom"/>
</dbReference>
<dbReference type="CDD" id="cd20457">
    <property type="entry name" value="Tudor_UHRF1_rpt2"/>
    <property type="match status" value="1"/>
</dbReference>
<keyword evidence="8 16" id="KW-0863">Zinc-finger</keyword>
<evidence type="ECO:0000256" key="8">
    <source>
        <dbReference type="ARBA" id="ARBA00022771"/>
    </source>
</evidence>
<dbReference type="Gene3D" id="2.30.30.1150">
    <property type="match status" value="1"/>
</dbReference>
<dbReference type="InterPro" id="IPR019956">
    <property type="entry name" value="Ubiquitin_dom"/>
</dbReference>
<dbReference type="InterPro" id="IPR019787">
    <property type="entry name" value="Znf_PHD-finger"/>
</dbReference>
<comment type="catalytic activity">
    <reaction evidence="1 18">
        <text>S-ubiquitinyl-[E2 ubiquitin-conjugating enzyme]-L-cysteine + [acceptor protein]-L-lysine = [E2 ubiquitin-conjugating enzyme]-L-cysteine + N(6)-ubiquitinyl-[acceptor protein]-L-lysine.</text>
        <dbReference type="EC" id="2.3.2.27"/>
    </reaction>
</comment>
<dbReference type="FunFam" id="2.30.280.10:FF:000001">
    <property type="entry name" value="E3 ubiquitin-protein ligase UHRF1 isoform 1"/>
    <property type="match status" value="1"/>
</dbReference>
<comment type="subcellular location">
    <subcellularLocation>
        <location evidence="17 18">Nucleus</location>
    </subcellularLocation>
</comment>
<dbReference type="SMART" id="SM00466">
    <property type="entry name" value="SRA"/>
    <property type="match status" value="1"/>
</dbReference>
<feature type="region of interest" description="Disordered" evidence="19">
    <location>
        <begin position="624"/>
        <end position="659"/>
    </location>
</feature>
<reference evidence="23" key="2">
    <citation type="submission" date="2025-09" db="UniProtKB">
        <authorList>
            <consortium name="Ensembl"/>
        </authorList>
    </citation>
    <scope>IDENTIFICATION</scope>
</reference>
<dbReference type="InterPro" id="IPR036987">
    <property type="entry name" value="SRA-YDG_sf"/>
</dbReference>
<dbReference type="GO" id="GO:0044027">
    <property type="term" value="P:negative regulation of gene expression via chromosomal CpG island methylation"/>
    <property type="evidence" value="ECO:0007669"/>
    <property type="project" value="TreeGrafter"/>
</dbReference>
<keyword evidence="13" id="KW-0804">Transcription</keyword>
<keyword evidence="3" id="KW-0678">Repressor</keyword>
<evidence type="ECO:0000259" key="22">
    <source>
        <dbReference type="PROSITE" id="PS51015"/>
    </source>
</evidence>
<dbReference type="InterPro" id="IPR021991">
    <property type="entry name" value="TTD_dom"/>
</dbReference>
<dbReference type="GO" id="GO:0006950">
    <property type="term" value="P:response to stress"/>
    <property type="evidence" value="ECO:0007669"/>
    <property type="project" value="UniProtKB-ARBA"/>
</dbReference>
<evidence type="ECO:0000256" key="13">
    <source>
        <dbReference type="ARBA" id="ARBA00023163"/>
    </source>
</evidence>
<feature type="compositionally biased region" description="Polar residues" evidence="19">
    <location>
        <begin position="95"/>
        <end position="104"/>
    </location>
</feature>
<dbReference type="Gene3D" id="3.10.20.90">
    <property type="entry name" value="Phosphatidylinositol 3-kinase Catalytic Subunit, Chain A, domain 1"/>
    <property type="match status" value="1"/>
</dbReference>
<dbReference type="Proteomes" id="UP000261620">
    <property type="component" value="Unplaced"/>
</dbReference>
<feature type="domain" description="Ubiquitin-like" evidence="21">
    <location>
        <begin position="1"/>
        <end position="78"/>
    </location>
</feature>
<dbReference type="GO" id="GO:0008270">
    <property type="term" value="F:zinc ion binding"/>
    <property type="evidence" value="ECO:0007669"/>
    <property type="project" value="UniProtKB-KW"/>
</dbReference>
<evidence type="ECO:0000256" key="5">
    <source>
        <dbReference type="ARBA" id="ARBA00022679"/>
    </source>
</evidence>
<dbReference type="GO" id="GO:0016567">
    <property type="term" value="P:protein ubiquitination"/>
    <property type="evidence" value="ECO:0007669"/>
    <property type="project" value="UniProtKB-UniRule"/>
</dbReference>
<evidence type="ECO:0000256" key="11">
    <source>
        <dbReference type="ARBA" id="ARBA00022853"/>
    </source>
</evidence>
<dbReference type="PRINTS" id="PR00348">
    <property type="entry name" value="UBIQUITIN"/>
</dbReference>
<dbReference type="FunFam" id="2.30.30.140:FF:000068">
    <property type="entry name" value="E3 ubiquitin-protein ligase UHRF1 isoform 1"/>
    <property type="match status" value="1"/>
</dbReference>
<protein>
    <recommendedName>
        <fullName evidence="18">E3 ubiquitin-protein ligase UHRF</fullName>
        <ecNumber evidence="18">2.3.2.27</ecNumber>
    </recommendedName>
    <alternativeName>
        <fullName evidence="18">RING-type E3 ubiquitin transferase UHRF</fullName>
    </alternativeName>
    <alternativeName>
        <fullName evidence="18">Ubiquitin-like PHD and RING finger domain-containing protein</fullName>
    </alternativeName>
    <alternativeName>
        <fullName evidence="18">Ubiquitin-like-containing PHD and RING finger domains protein</fullName>
    </alternativeName>
</protein>
<dbReference type="PANTHER" id="PTHR14140:SF2">
    <property type="entry name" value="E3 UBIQUITIN-PROTEIN LIGASE UHRF1"/>
    <property type="match status" value="1"/>
</dbReference>
<dbReference type="Ensembl" id="ENSMMOT00000011009.1">
    <property type="protein sequence ID" value="ENSMMOP00000010825.1"/>
    <property type="gene ID" value="ENSMMOG00000008347.1"/>
</dbReference>
<comment type="domain">
    <text evidence="18">The tudor-like regions specifically recognize and bind histone H3 unmethylated at 'Arg-2' (H3R2me0), while the PHD-type zinc finger specifically recognizes and binds histone H3 trimethylated at 'Lys-9' (H3K9me3).</text>
</comment>
<keyword evidence="4" id="KW-0597">Phosphoprotein</keyword>
<comment type="function">
    <text evidence="18">Multi domain E3 ubiquitin ligase that also plays a role in DNA methylation and histone modifications.</text>
</comment>
<comment type="domain">
    <text evidence="18">The YDG domain mediates the interaction with histone H3.</text>
</comment>
<keyword evidence="7" id="KW-0677">Repeat</keyword>
<feature type="region of interest" description="Disordered" evidence="19">
    <location>
        <begin position="384"/>
        <end position="404"/>
    </location>
</feature>
<dbReference type="InterPro" id="IPR011011">
    <property type="entry name" value="Znf_FYVE_PHD"/>
</dbReference>
<dbReference type="GO" id="GO:0005634">
    <property type="term" value="C:nucleus"/>
    <property type="evidence" value="ECO:0007669"/>
    <property type="project" value="UniProtKB-SubCell"/>
</dbReference>
<feature type="compositionally biased region" description="Basic and acidic residues" evidence="19">
    <location>
        <begin position="105"/>
        <end position="115"/>
    </location>
</feature>
<dbReference type="SUPFAM" id="SSF54236">
    <property type="entry name" value="Ubiquitin-like"/>
    <property type="match status" value="1"/>
</dbReference>
<evidence type="ECO:0000256" key="2">
    <source>
        <dbReference type="ARBA" id="ARBA00004906"/>
    </source>
</evidence>
<dbReference type="Pfam" id="PF00628">
    <property type="entry name" value="PHD"/>
    <property type="match status" value="1"/>
</dbReference>
<keyword evidence="14 17" id="KW-0539">Nucleus</keyword>
<evidence type="ECO:0000256" key="12">
    <source>
        <dbReference type="ARBA" id="ARBA00023015"/>
    </source>
</evidence>
<dbReference type="Pfam" id="PF12148">
    <property type="entry name" value="TTD"/>
    <property type="match status" value="1"/>
</dbReference>
<dbReference type="GO" id="GO:0003677">
    <property type="term" value="F:DNA binding"/>
    <property type="evidence" value="ECO:0007669"/>
    <property type="project" value="UniProtKB-KW"/>
</dbReference>
<dbReference type="SMART" id="SM00213">
    <property type="entry name" value="UBQ"/>
    <property type="match status" value="1"/>
</dbReference>
<dbReference type="Gene3D" id="2.30.280.10">
    <property type="entry name" value="SRA-YDG"/>
    <property type="match status" value="1"/>
</dbReference>
<dbReference type="EC" id="2.3.2.27" evidence="18"/>
<evidence type="ECO:0000256" key="19">
    <source>
        <dbReference type="SAM" id="MobiDB-lite"/>
    </source>
</evidence>
<keyword evidence="24" id="KW-1185">Reference proteome</keyword>
<dbReference type="AlphaFoldDB" id="A0A3Q4B0R8"/>
<evidence type="ECO:0000256" key="18">
    <source>
        <dbReference type="RuleBase" id="RU369101"/>
    </source>
</evidence>
<name>A0A3Q4B0R8_MOLML</name>
<dbReference type="Pfam" id="PF00240">
    <property type="entry name" value="ubiquitin"/>
    <property type="match status" value="1"/>
</dbReference>
<feature type="domain" description="YDG" evidence="22">
    <location>
        <begin position="425"/>
        <end position="588"/>
    </location>
</feature>
<keyword evidence="6 18" id="KW-0479">Metal-binding</keyword>
<evidence type="ECO:0000256" key="17">
    <source>
        <dbReference type="PROSITE-ProRule" id="PRU00358"/>
    </source>
</evidence>
<dbReference type="CDD" id="cd15616">
    <property type="entry name" value="PHD_UHRF1"/>
    <property type="match status" value="1"/>
</dbReference>
<organism evidence="23 24">
    <name type="scientific">Mola mola</name>
    <name type="common">Ocean sunfish</name>
    <name type="synonym">Tetraodon mola</name>
    <dbReference type="NCBI Taxonomy" id="94237"/>
    <lineage>
        <taxon>Eukaryota</taxon>
        <taxon>Metazoa</taxon>
        <taxon>Chordata</taxon>
        <taxon>Craniata</taxon>
        <taxon>Vertebrata</taxon>
        <taxon>Euteleostomi</taxon>
        <taxon>Actinopterygii</taxon>
        <taxon>Neopterygii</taxon>
        <taxon>Teleostei</taxon>
        <taxon>Neoteleostei</taxon>
        <taxon>Acanthomorphata</taxon>
        <taxon>Eupercaria</taxon>
        <taxon>Tetraodontiformes</taxon>
        <taxon>Molidae</taxon>
        <taxon>Mola</taxon>
    </lineage>
</organism>
<evidence type="ECO:0000259" key="21">
    <source>
        <dbReference type="PROSITE" id="PS50053"/>
    </source>
</evidence>
<dbReference type="Pfam" id="PF02182">
    <property type="entry name" value="SAD_SRA"/>
    <property type="match status" value="1"/>
</dbReference>